<feature type="non-terminal residue" evidence="1">
    <location>
        <position position="1"/>
    </location>
</feature>
<organism evidence="1">
    <name type="scientific">marine sediment metagenome</name>
    <dbReference type="NCBI Taxonomy" id="412755"/>
    <lineage>
        <taxon>unclassified sequences</taxon>
        <taxon>metagenomes</taxon>
        <taxon>ecological metagenomes</taxon>
    </lineage>
</organism>
<name>X1FG42_9ZZZZ</name>
<dbReference type="AlphaFoldDB" id="X1FG42"/>
<protein>
    <recommendedName>
        <fullName evidence="2">Transcription regulator TrmB N-terminal domain-containing protein</fullName>
    </recommendedName>
</protein>
<gene>
    <name evidence="1" type="ORF">S03H2_23448</name>
</gene>
<comment type="caution">
    <text evidence="1">The sequence shown here is derived from an EMBL/GenBank/DDBJ whole genome shotgun (WGS) entry which is preliminary data.</text>
</comment>
<proteinExistence type="predicted"/>
<reference evidence="1" key="1">
    <citation type="journal article" date="2014" name="Front. Microbiol.">
        <title>High frequency of phylogenetically diverse reductive dehalogenase-homologous genes in deep subseafloor sedimentary metagenomes.</title>
        <authorList>
            <person name="Kawai M."/>
            <person name="Futagami T."/>
            <person name="Toyoda A."/>
            <person name="Takaki Y."/>
            <person name="Nishi S."/>
            <person name="Hori S."/>
            <person name="Arai W."/>
            <person name="Tsubouchi T."/>
            <person name="Morono Y."/>
            <person name="Uchiyama I."/>
            <person name="Ito T."/>
            <person name="Fujiyama A."/>
            <person name="Inagaki F."/>
            <person name="Takami H."/>
        </authorList>
    </citation>
    <scope>NUCLEOTIDE SEQUENCE</scope>
    <source>
        <strain evidence="1">Expedition CK06-06</strain>
    </source>
</reference>
<dbReference type="EMBL" id="BARU01012808">
    <property type="protein sequence ID" value="GAH31470.1"/>
    <property type="molecule type" value="Genomic_DNA"/>
</dbReference>
<evidence type="ECO:0008006" key="2">
    <source>
        <dbReference type="Google" id="ProtNLM"/>
    </source>
</evidence>
<sequence length="120" mass="13397">KKGWTMKLAHEGFNILFADYEKAIIDLMLADPLKAWGSSAMHKAVRAQGIDISRASVIFYMNFLVDEGIAGFESATGKGGHHRLYSIPRTEDEVKNLIMIKLLEGLGEALDVDMTWALER</sequence>
<accession>X1FG42</accession>
<evidence type="ECO:0000313" key="1">
    <source>
        <dbReference type="EMBL" id="GAH31470.1"/>
    </source>
</evidence>